<dbReference type="EMBL" id="KQ947437">
    <property type="protein sequence ID" value="KUJ08022.1"/>
    <property type="molecule type" value="Genomic_DNA"/>
</dbReference>
<dbReference type="InParanoid" id="A0A132B6I7"/>
<dbReference type="AlphaFoldDB" id="A0A132B6I7"/>
<gene>
    <name evidence="1" type="ORF">LY89DRAFT_789277</name>
</gene>
<dbReference type="GeneID" id="28832961"/>
<dbReference type="Proteomes" id="UP000070700">
    <property type="component" value="Unassembled WGS sequence"/>
</dbReference>
<dbReference type="KEGG" id="psco:LY89DRAFT_789277"/>
<organism evidence="1 2">
    <name type="scientific">Mollisia scopiformis</name>
    <name type="common">Conifer needle endophyte fungus</name>
    <name type="synonym">Phialocephala scopiformis</name>
    <dbReference type="NCBI Taxonomy" id="149040"/>
    <lineage>
        <taxon>Eukaryota</taxon>
        <taxon>Fungi</taxon>
        <taxon>Dikarya</taxon>
        <taxon>Ascomycota</taxon>
        <taxon>Pezizomycotina</taxon>
        <taxon>Leotiomycetes</taxon>
        <taxon>Helotiales</taxon>
        <taxon>Mollisiaceae</taxon>
        <taxon>Mollisia</taxon>
    </lineage>
</organism>
<proteinExistence type="predicted"/>
<evidence type="ECO:0000313" key="1">
    <source>
        <dbReference type="EMBL" id="KUJ08022.1"/>
    </source>
</evidence>
<name>A0A132B6I7_MOLSC</name>
<protein>
    <submittedName>
        <fullName evidence="1">Uncharacterized protein</fullName>
    </submittedName>
</protein>
<keyword evidence="2" id="KW-1185">Reference proteome</keyword>
<sequence length="276" mass="32600">MPEKSSVIRRSVNGMKYKIKESWAKRPWGPKRLWIPLTDDEKFPPPWQNNKASLEKIRSPDEHICTLAGFYRRRGGGLMGPEDFVVVYRQSHQGNFFKKPQPIDFNATKVELIAYGGMFPMVAPEYDDWVDIELTNDTWLSPNQRLQVDRMEKQVAEASQNEGDMYAVLQLLRRFKRLRELDIIIEVRITEHNQVYSSQDLARLKALLRPHPDRDEIQGRVFIRFERTEDLPNFTPELLRKWQESWYGALTAPRPHELGWPGLKREPRWPISRSYP</sequence>
<reference evidence="1 2" key="1">
    <citation type="submission" date="2015-10" db="EMBL/GenBank/DDBJ databases">
        <title>Full genome of DAOMC 229536 Phialocephala scopiformis, a fungal endophyte of spruce producing the potent anti-insectan compound rugulosin.</title>
        <authorList>
            <consortium name="DOE Joint Genome Institute"/>
            <person name="Walker A.K."/>
            <person name="Frasz S.L."/>
            <person name="Seifert K.A."/>
            <person name="Miller J.D."/>
            <person name="Mondo S.J."/>
            <person name="Labutti K."/>
            <person name="Lipzen A."/>
            <person name="Dockter R."/>
            <person name="Kennedy M."/>
            <person name="Grigoriev I.V."/>
            <person name="Spatafora J.W."/>
        </authorList>
    </citation>
    <scope>NUCLEOTIDE SEQUENCE [LARGE SCALE GENOMIC DNA]</scope>
    <source>
        <strain evidence="1 2">CBS 120377</strain>
    </source>
</reference>
<dbReference type="RefSeq" id="XP_018062377.1">
    <property type="nucleotide sequence ID" value="XM_018223235.1"/>
</dbReference>
<accession>A0A132B6I7</accession>
<evidence type="ECO:0000313" key="2">
    <source>
        <dbReference type="Proteomes" id="UP000070700"/>
    </source>
</evidence>